<name>A0A916J4Y4_9PROT</name>
<reference evidence="1" key="1">
    <citation type="submission" date="2021-04" db="EMBL/GenBank/DDBJ databases">
        <authorList>
            <person name="Hornung B."/>
        </authorList>
    </citation>
    <scope>NUCLEOTIDE SEQUENCE</scope>
    <source>
        <strain evidence="1">G5G6</strain>
    </source>
</reference>
<accession>A0A916J4Y4</accession>
<protein>
    <submittedName>
        <fullName evidence="1">Peptidase C1A papain</fullName>
    </submittedName>
</protein>
<proteinExistence type="predicted"/>
<evidence type="ECO:0000313" key="2">
    <source>
        <dbReference type="Proteomes" id="UP000742786"/>
    </source>
</evidence>
<keyword evidence="2" id="KW-1185">Reference proteome</keyword>
<dbReference type="EMBL" id="CAJQUM010000001">
    <property type="protein sequence ID" value="CAG4884309.1"/>
    <property type="molecule type" value="Genomic_DNA"/>
</dbReference>
<dbReference type="RefSeq" id="WP_220636170.1">
    <property type="nucleotide sequence ID" value="NZ_CAJQUM010000001.1"/>
</dbReference>
<gene>
    <name evidence="1" type="ORF">GTOL_12192</name>
</gene>
<dbReference type="Gene3D" id="3.90.70.10">
    <property type="entry name" value="Cysteine proteinases"/>
    <property type="match status" value="1"/>
</dbReference>
<comment type="caution">
    <text evidence="1">The sequence shown here is derived from an EMBL/GenBank/DDBJ whole genome shotgun (WGS) entry which is preliminary data.</text>
</comment>
<dbReference type="AlphaFoldDB" id="A0A916J4Y4"/>
<dbReference type="Proteomes" id="UP000742786">
    <property type="component" value="Unassembled WGS sequence"/>
</dbReference>
<dbReference type="SUPFAM" id="SSF54001">
    <property type="entry name" value="Cysteine proteinases"/>
    <property type="match status" value="1"/>
</dbReference>
<dbReference type="InterPro" id="IPR038765">
    <property type="entry name" value="Papain-like_cys_pep_sf"/>
</dbReference>
<sequence length="617" mass="68187">MKKPSPVPQRNVVPDSLDLRDRPYLPSVALSPAPEMTPRIALPVLNQKQTSACTGFALSNVVNYLLRLRDPKALPVSPFMIYSMARRYDEFPGATADTGSSLRGAMKGWYRHGVCKADLWRSMPMPSSAKSAAEDWWLDAAMRPLGAYYRVDHRSITDMHVALNEVGIIYASAVCHDAWGKGFDVNTKTGEWWAIPPEKAAPDDGGHAFVIVGYNRRGFIIQNSWGEGWGSKGQALLSYDDWTKNAMDCWVAQLGVVTEQDRAIASAVTVRSEKGRVQLAGDPVSRDRELSPFIIDMENNGHLSTSGRFRTQPADVQALFDVHLAEARKRWGLGPKDAVDIAIYAHGGLTGEEDAAPIIAKWLPALYDAKIFPIFLMWETDLWSTLKNHLADLVSGQPRATGGVGDWFKRQWNQRMERLLAEPGTMIWGEMKQNAEAISAAANSGGRLLYQAATQSSSFNAKRDRLHLIGHSAGSIVHSHVVDHLCPLGWKFDSLNLMAPAVTVNLFGRTVVPRLKNGQVKRLHEFHLTDPVEQADCTCRPVLGYSRSLLYLVSESFEHGTRTPILGMEKYFSDAVQGLDNVKAWAVPSGQSQSNSHGGFDDDAVTRGSIVKLILKR</sequence>
<dbReference type="CDD" id="cd02619">
    <property type="entry name" value="Peptidase_C1"/>
    <property type="match status" value="1"/>
</dbReference>
<evidence type="ECO:0000313" key="1">
    <source>
        <dbReference type="EMBL" id="CAG4884309.1"/>
    </source>
</evidence>
<organism evidence="1 2">
    <name type="scientific">Georgfuchsia toluolica</name>
    <dbReference type="NCBI Taxonomy" id="424218"/>
    <lineage>
        <taxon>Bacteria</taxon>
        <taxon>Pseudomonadati</taxon>
        <taxon>Pseudomonadota</taxon>
        <taxon>Betaproteobacteria</taxon>
        <taxon>Nitrosomonadales</taxon>
        <taxon>Sterolibacteriaceae</taxon>
        <taxon>Georgfuchsia</taxon>
    </lineage>
</organism>